<proteinExistence type="predicted"/>
<organism evidence="1 2">
    <name type="scientific">Ficus carica</name>
    <name type="common">Common fig</name>
    <dbReference type="NCBI Taxonomy" id="3494"/>
    <lineage>
        <taxon>Eukaryota</taxon>
        <taxon>Viridiplantae</taxon>
        <taxon>Streptophyta</taxon>
        <taxon>Embryophyta</taxon>
        <taxon>Tracheophyta</taxon>
        <taxon>Spermatophyta</taxon>
        <taxon>Magnoliopsida</taxon>
        <taxon>eudicotyledons</taxon>
        <taxon>Gunneridae</taxon>
        <taxon>Pentapetalae</taxon>
        <taxon>rosids</taxon>
        <taxon>fabids</taxon>
        <taxon>Rosales</taxon>
        <taxon>Moraceae</taxon>
        <taxon>Ficeae</taxon>
        <taxon>Ficus</taxon>
    </lineage>
</organism>
<accession>A0AA88DXK5</accession>
<dbReference type="Proteomes" id="UP001187192">
    <property type="component" value="Unassembled WGS sequence"/>
</dbReference>
<comment type="caution">
    <text evidence="1">The sequence shown here is derived from an EMBL/GenBank/DDBJ whole genome shotgun (WGS) entry which is preliminary data.</text>
</comment>
<keyword evidence="2" id="KW-1185">Reference proteome</keyword>
<gene>
    <name evidence="1" type="ORF">TIFTF001_033104</name>
</gene>
<name>A0AA88DXK5_FICCA</name>
<reference evidence="1" key="1">
    <citation type="submission" date="2023-07" db="EMBL/GenBank/DDBJ databases">
        <title>draft genome sequence of fig (Ficus carica).</title>
        <authorList>
            <person name="Takahashi T."/>
            <person name="Nishimura K."/>
        </authorList>
    </citation>
    <scope>NUCLEOTIDE SEQUENCE</scope>
</reference>
<sequence length="54" mass="6068">MLEGLCGRPAVDIGLEEEQQRLAQWARNNVKKGTLDQIVDENLRGEISSECLKL</sequence>
<evidence type="ECO:0000313" key="2">
    <source>
        <dbReference type="Proteomes" id="UP001187192"/>
    </source>
</evidence>
<protein>
    <submittedName>
        <fullName evidence="1">Uncharacterized protein</fullName>
    </submittedName>
</protein>
<dbReference type="AlphaFoldDB" id="A0AA88DXK5"/>
<evidence type="ECO:0000313" key="1">
    <source>
        <dbReference type="EMBL" id="GMN64022.1"/>
    </source>
</evidence>
<dbReference type="EMBL" id="BTGU01000165">
    <property type="protein sequence ID" value="GMN64022.1"/>
    <property type="molecule type" value="Genomic_DNA"/>
</dbReference>
<dbReference type="Gene3D" id="1.10.510.10">
    <property type="entry name" value="Transferase(Phosphotransferase) domain 1"/>
    <property type="match status" value="1"/>
</dbReference>